<dbReference type="PANTHER" id="PTHR34319:SF7">
    <property type="entry name" value="HNH ENDONUCLEASE DOMAIN-CONTAINING PROTEIN"/>
    <property type="match status" value="1"/>
</dbReference>
<keyword evidence="4" id="KW-1185">Reference proteome</keyword>
<protein>
    <submittedName>
        <fullName evidence="3">HNH endonuclease</fullName>
    </submittedName>
</protein>
<dbReference type="GO" id="GO:0003676">
    <property type="term" value="F:nucleic acid binding"/>
    <property type="evidence" value="ECO:0007669"/>
    <property type="project" value="InterPro"/>
</dbReference>
<dbReference type="CDD" id="cd00085">
    <property type="entry name" value="HNHc"/>
    <property type="match status" value="1"/>
</dbReference>
<dbReference type="InterPro" id="IPR044925">
    <property type="entry name" value="His-Me_finger_sf"/>
</dbReference>
<keyword evidence="3" id="KW-0255">Endonuclease</keyword>
<dbReference type="SUPFAM" id="SSF54060">
    <property type="entry name" value="His-Me finger endonucleases"/>
    <property type="match status" value="1"/>
</dbReference>
<sequence length="218" mass="24383">MCPLGRTQYQLDTLYNTHSQLNTPKALILPPAKTDIPTSIKSGDADVKTEIKNVDVGGKGTDNVVTTDSRPNFVGKLKGEEVILPNVKIEKVTFNKRNPNDTAHLRKDFTKFRKDMLKSMANNPEKIKELKKAGISDNDIEDMNEYGLVPDGWHVHHKIPLDQSGTNDVENLVLIKNDPYHKVITNEQNSLTKGMKPGDSKIVDFPIPEGNIYPPNKE</sequence>
<proteinExistence type="predicted"/>
<dbReference type="GO" id="GO:0004519">
    <property type="term" value="F:endonuclease activity"/>
    <property type="evidence" value="ECO:0007669"/>
    <property type="project" value="UniProtKB-KW"/>
</dbReference>
<dbReference type="Pfam" id="PF01844">
    <property type="entry name" value="HNH"/>
    <property type="match status" value="1"/>
</dbReference>
<dbReference type="GO" id="GO:0008270">
    <property type="term" value="F:zinc ion binding"/>
    <property type="evidence" value="ECO:0007669"/>
    <property type="project" value="InterPro"/>
</dbReference>
<keyword evidence="3" id="KW-0378">Hydrolase</keyword>
<dbReference type="InterPro" id="IPR052947">
    <property type="entry name" value="T6SS_Hcp1_domain"/>
</dbReference>
<evidence type="ECO:0000256" key="1">
    <source>
        <dbReference type="SAM" id="MobiDB-lite"/>
    </source>
</evidence>
<dbReference type="PANTHER" id="PTHR34319">
    <property type="entry name" value="MAJOR EXPORTED PROTEIN"/>
    <property type="match status" value="1"/>
</dbReference>
<evidence type="ECO:0000259" key="2">
    <source>
        <dbReference type="Pfam" id="PF01844"/>
    </source>
</evidence>
<dbReference type="Proteomes" id="UP000198734">
    <property type="component" value="Unassembled WGS sequence"/>
</dbReference>
<evidence type="ECO:0000313" key="3">
    <source>
        <dbReference type="EMBL" id="SFQ14727.1"/>
    </source>
</evidence>
<accession>A0A1I5W529</accession>
<feature type="domain" description="HNH" evidence="2">
    <location>
        <begin position="151"/>
        <end position="175"/>
    </location>
</feature>
<keyword evidence="3" id="KW-0540">Nuclease</keyword>
<dbReference type="AlphaFoldDB" id="A0A1I5W529"/>
<reference evidence="4" key="1">
    <citation type="submission" date="2016-10" db="EMBL/GenBank/DDBJ databases">
        <authorList>
            <person name="Varghese N."/>
            <person name="Submissions S."/>
        </authorList>
    </citation>
    <scope>NUCLEOTIDE SEQUENCE [LARGE SCALE GENOMIC DNA]</scope>
    <source>
        <strain evidence="4">DSM 11706</strain>
    </source>
</reference>
<feature type="region of interest" description="Disordered" evidence="1">
    <location>
        <begin position="191"/>
        <end position="218"/>
    </location>
</feature>
<organism evidence="3 4">
    <name type="scientific">Psychrobacillus psychrotolerans</name>
    <dbReference type="NCBI Taxonomy" id="126156"/>
    <lineage>
        <taxon>Bacteria</taxon>
        <taxon>Bacillati</taxon>
        <taxon>Bacillota</taxon>
        <taxon>Bacilli</taxon>
        <taxon>Bacillales</taxon>
        <taxon>Bacillaceae</taxon>
        <taxon>Psychrobacillus</taxon>
    </lineage>
</organism>
<dbReference type="STRING" id="126156.SAMN05421670_1103"/>
<dbReference type="EMBL" id="FOXU01000001">
    <property type="protein sequence ID" value="SFQ14727.1"/>
    <property type="molecule type" value="Genomic_DNA"/>
</dbReference>
<dbReference type="InterPro" id="IPR002711">
    <property type="entry name" value="HNH"/>
</dbReference>
<evidence type="ECO:0000313" key="4">
    <source>
        <dbReference type="Proteomes" id="UP000198734"/>
    </source>
</evidence>
<name>A0A1I5W529_9BACI</name>
<gene>
    <name evidence="3" type="ORF">SAMN05421670_1103</name>
</gene>
<dbReference type="InterPro" id="IPR003615">
    <property type="entry name" value="HNH_nuc"/>
</dbReference>